<keyword evidence="1" id="KW-0812">Transmembrane</keyword>
<dbReference type="Proteomes" id="UP000034879">
    <property type="component" value="Unassembled WGS sequence"/>
</dbReference>
<reference evidence="2 3" key="1">
    <citation type="journal article" date="2015" name="Nature">
        <title>rRNA introns, odd ribosomes, and small enigmatic genomes across a large radiation of phyla.</title>
        <authorList>
            <person name="Brown C.T."/>
            <person name="Hug L.A."/>
            <person name="Thomas B.C."/>
            <person name="Sharon I."/>
            <person name="Castelle C.J."/>
            <person name="Singh A."/>
            <person name="Wilkins M.J."/>
            <person name="Williams K.H."/>
            <person name="Banfield J.F."/>
        </authorList>
    </citation>
    <scope>NUCLEOTIDE SEQUENCE [LARGE SCALE GENOMIC DNA]</scope>
</reference>
<accession>A0A0G1T1L4</accession>
<dbReference type="AlphaFoldDB" id="A0A0G1T1L4"/>
<evidence type="ECO:0000313" key="2">
    <source>
        <dbReference type="EMBL" id="KKU75634.1"/>
    </source>
</evidence>
<feature type="transmembrane region" description="Helical" evidence="1">
    <location>
        <begin position="33"/>
        <end position="56"/>
    </location>
</feature>
<evidence type="ECO:0000313" key="3">
    <source>
        <dbReference type="Proteomes" id="UP000034879"/>
    </source>
</evidence>
<protein>
    <submittedName>
        <fullName evidence="2">Uncharacterized protein</fullName>
    </submittedName>
</protein>
<dbReference type="EMBL" id="LCOJ01000007">
    <property type="protein sequence ID" value="KKU75634.1"/>
    <property type="molecule type" value="Genomic_DNA"/>
</dbReference>
<evidence type="ECO:0000256" key="1">
    <source>
        <dbReference type="SAM" id="Phobius"/>
    </source>
</evidence>
<sequence length="246" mass="28163">MNTRGRFTSLLSADITIPIILIVGYLMGAFESFGALGAFFLLAIQIPLHAVIMIRVGRLWYEILKTEKLPQFSKATAIIRIVLFLILWTILLVAVPIYTIKTYGSYSESKDRYLPTVERLKAFYEEPSYILPQVVEKYQFARVDLRSDVSLDTIYRCEINGQYRNAYWSSVSFNKKYNLRNPNPETLVIAGKKAVFDGDRALVVYDGNVIRKITREDILCEVTKENLIEIAESLRPAEYTGEDLPI</sequence>
<organism evidence="2 3">
    <name type="scientific">Candidatus Nomurabacteria bacterium GW2011_GWB1_47_6</name>
    <dbReference type="NCBI Taxonomy" id="1618749"/>
    <lineage>
        <taxon>Bacteria</taxon>
        <taxon>Candidatus Nomuraibacteriota</taxon>
    </lineage>
</organism>
<feature type="transmembrane region" description="Helical" evidence="1">
    <location>
        <begin position="7"/>
        <end position="27"/>
    </location>
</feature>
<keyword evidence="1" id="KW-0472">Membrane</keyword>
<comment type="caution">
    <text evidence="2">The sequence shown here is derived from an EMBL/GenBank/DDBJ whole genome shotgun (WGS) entry which is preliminary data.</text>
</comment>
<name>A0A0G1T1L4_9BACT</name>
<feature type="transmembrane region" description="Helical" evidence="1">
    <location>
        <begin position="77"/>
        <end position="98"/>
    </location>
</feature>
<gene>
    <name evidence="2" type="ORF">UY01_C0007G0012</name>
</gene>
<keyword evidence="1" id="KW-1133">Transmembrane helix</keyword>
<proteinExistence type="predicted"/>